<proteinExistence type="predicted"/>
<evidence type="ECO:0000256" key="1">
    <source>
        <dbReference type="SAM" id="SignalP"/>
    </source>
</evidence>
<gene>
    <name evidence="2" type="ORF">BK809_0003272</name>
</gene>
<sequence length="404" mass="43666">MRPPHHTPLLALLLLLPLTPALVSDIPTAFGPIPLLAAHPTDPTPFLKSRPSDFVHPGLWHTHASLERIRSGVAAQTEPWASAYAAFRTDSFSQSTYTMGGPSAVLSRGGSASNYSAFTADARAAWQNALMWYITRSPLHWERSTTILDAWGSALTAIVGVDRALVVGLEGDLLANAAEIMRWEGGWVERGASWRGGSGFSAALYWLFARQGAAAGGQANYGMVSVKALLGFAVYLDDVGLWNYAVNEYVNNPCAGVLAMYEPRTGQSVEAGRDQGHTQSGIAWTALGARVGQSQGADLFSLGDNVLLKAAEYAAAFNLNQTVPYDPSWYRCEAVLVGGPWANISTNSFGVRSALPVWNLPYYEYVKRRGLEGKWTSQARLSDGYFEGHVTSGDHPSWGDLLWA</sequence>
<feature type="signal peptide" evidence="1">
    <location>
        <begin position="1"/>
        <end position="23"/>
    </location>
</feature>
<feature type="chain" id="PRO_5012955683" description="Alginate lyase domain-containing protein" evidence="1">
    <location>
        <begin position="24"/>
        <end position="404"/>
    </location>
</feature>
<evidence type="ECO:0000313" key="3">
    <source>
        <dbReference type="Proteomes" id="UP000190776"/>
    </source>
</evidence>
<accession>A0A1S8BFL8</accession>
<dbReference type="OrthoDB" id="5302720at2759"/>
<evidence type="ECO:0000313" key="2">
    <source>
        <dbReference type="EMBL" id="OMP86103.1"/>
    </source>
</evidence>
<dbReference type="AlphaFoldDB" id="A0A1S8BFL8"/>
<comment type="caution">
    <text evidence="2">The sequence shown here is derived from an EMBL/GenBank/DDBJ whole genome shotgun (WGS) entry which is preliminary data.</text>
</comment>
<dbReference type="Proteomes" id="UP000190776">
    <property type="component" value="Unassembled WGS sequence"/>
</dbReference>
<name>A0A1S8BFL8_9PEZI</name>
<dbReference type="InterPro" id="IPR008929">
    <property type="entry name" value="Chondroitin_lyas"/>
</dbReference>
<keyword evidence="1" id="KW-0732">Signal</keyword>
<evidence type="ECO:0008006" key="4">
    <source>
        <dbReference type="Google" id="ProtNLM"/>
    </source>
</evidence>
<organism evidence="2 3">
    <name type="scientific">Diplodia seriata</name>
    <dbReference type="NCBI Taxonomy" id="420778"/>
    <lineage>
        <taxon>Eukaryota</taxon>
        <taxon>Fungi</taxon>
        <taxon>Dikarya</taxon>
        <taxon>Ascomycota</taxon>
        <taxon>Pezizomycotina</taxon>
        <taxon>Dothideomycetes</taxon>
        <taxon>Dothideomycetes incertae sedis</taxon>
        <taxon>Botryosphaeriales</taxon>
        <taxon>Botryosphaeriaceae</taxon>
        <taxon>Diplodia</taxon>
    </lineage>
</organism>
<protein>
    <recommendedName>
        <fullName evidence="4">Alginate lyase domain-containing protein</fullName>
    </recommendedName>
</protein>
<dbReference type="SUPFAM" id="SSF48230">
    <property type="entry name" value="Chondroitin AC/alginate lyase"/>
    <property type="match status" value="1"/>
</dbReference>
<dbReference type="EMBL" id="MSZU01000080">
    <property type="protein sequence ID" value="OMP86103.1"/>
    <property type="molecule type" value="Genomic_DNA"/>
</dbReference>
<dbReference type="Gene3D" id="1.50.10.100">
    <property type="entry name" value="Chondroitin AC/alginate lyase"/>
    <property type="match status" value="1"/>
</dbReference>
<reference evidence="2 3" key="1">
    <citation type="submission" date="2017-01" db="EMBL/GenBank/DDBJ databases">
        <title>Draft genome sequence of Diplodia seriata F98.1, a fungal species involved in grapevine trunk diseases.</title>
        <authorList>
            <person name="Robert-Siegwald G."/>
            <person name="Vallet J."/>
            <person name="Abou-Mansour E."/>
            <person name="Xu J."/>
            <person name="Rey P."/>
            <person name="Bertsch C."/>
            <person name="Rego C."/>
            <person name="Larignon P."/>
            <person name="Fontaine F."/>
            <person name="Lebrun M.-H."/>
        </authorList>
    </citation>
    <scope>NUCLEOTIDE SEQUENCE [LARGE SCALE GENOMIC DNA]</scope>
    <source>
        <strain evidence="2 3">F98.1</strain>
    </source>
</reference>
<dbReference type="STRING" id="420778.A0A1S8BFL8"/>